<dbReference type="InterPro" id="IPR020630">
    <property type="entry name" value="THF_DH/CycHdrlase_cat_dom"/>
</dbReference>
<feature type="binding site" evidence="12">
    <location>
        <position position="244"/>
    </location>
    <ligand>
        <name>NADP(+)</name>
        <dbReference type="ChEBI" id="CHEBI:58349"/>
    </ligand>
</feature>
<keyword evidence="10 12" id="KW-0486">Methionine biosynthesis</keyword>
<dbReference type="GO" id="GO:0004488">
    <property type="term" value="F:methylenetetrahydrofolate dehydrogenase (NADP+) activity"/>
    <property type="evidence" value="ECO:0007669"/>
    <property type="project" value="UniProtKB-UniRule"/>
</dbReference>
<dbReference type="Gene3D" id="3.40.50.720">
    <property type="entry name" value="NAD(P)-binding Rossmann-like Domain"/>
    <property type="match status" value="1"/>
</dbReference>
<keyword evidence="4 12" id="KW-0028">Amino-acid biosynthesis</keyword>
<keyword evidence="8 12" id="KW-0560">Oxidoreductase</keyword>
<dbReference type="EC" id="1.5.1.5" evidence="12"/>
<protein>
    <recommendedName>
        <fullName evidence="12">Bifunctional protein FolD</fullName>
    </recommendedName>
    <domain>
        <recommendedName>
            <fullName evidence="12">Methylenetetrahydrofolate dehydrogenase</fullName>
            <ecNumber evidence="12">1.5.1.5</ecNumber>
        </recommendedName>
    </domain>
    <domain>
        <recommendedName>
            <fullName evidence="12">Methenyltetrahydrofolate cyclohydrolase</fullName>
            <ecNumber evidence="12">3.5.4.9</ecNumber>
        </recommendedName>
    </domain>
</protein>
<dbReference type="CDD" id="cd01080">
    <property type="entry name" value="NAD_bind_m-THF_DH_Cyclohyd"/>
    <property type="match status" value="1"/>
</dbReference>
<keyword evidence="7 12" id="KW-0521">NADP</keyword>
<comment type="caution">
    <text evidence="15">The sequence shown here is derived from an EMBL/GenBank/DDBJ whole genome shotgun (WGS) entry which is preliminary data.</text>
</comment>
<dbReference type="InterPro" id="IPR046346">
    <property type="entry name" value="Aminoacid_DH-like_N_sf"/>
</dbReference>
<comment type="similarity">
    <text evidence="12">Belongs to the tetrahydrofolate dehydrogenase/cyclohydrolase family.</text>
</comment>
<keyword evidence="9 12" id="KW-0368">Histidine biosynthesis</keyword>
<dbReference type="FunFam" id="3.40.50.10860:FF:000005">
    <property type="entry name" value="C-1-tetrahydrofolate synthase, cytoplasmic, putative"/>
    <property type="match status" value="1"/>
</dbReference>
<sequence>MSEAIKRRADRADVIDGEAVAAQVRETVAETVERLQSAGVTPGLATVLMSDDPASETYVRMKQRDCADVGIESRHVELDTDAPQSELFETIEELNDDPAIDGILIQRPLTDSVDEPAALRRVDPAKDVDGFHPENVGRLVTGDPRFVPCTPLGIQRLLVEAGVELPGADVVVVGRSELVGKPLANLLLNRGDDADATVTVCHSKTDDLAAHTARADVVVVAAGVPELVTGEMLSSGSTVIDVGINAVGEGDDRKLIGDVDYESASQVVDAITPVPGGVGPMTRAMLLKNTVQAAARQADVELETE</sequence>
<evidence type="ECO:0000259" key="14">
    <source>
        <dbReference type="Pfam" id="PF02882"/>
    </source>
</evidence>
<feature type="binding site" evidence="12">
    <location>
        <begin position="174"/>
        <end position="176"/>
    </location>
    <ligand>
        <name>NADP(+)</name>
        <dbReference type="ChEBI" id="CHEBI:58349"/>
    </ligand>
</feature>
<evidence type="ECO:0000256" key="5">
    <source>
        <dbReference type="ARBA" id="ARBA00022755"/>
    </source>
</evidence>
<dbReference type="InterPro" id="IPR000672">
    <property type="entry name" value="THF_DH/CycHdrlase"/>
</dbReference>
<dbReference type="SUPFAM" id="SSF53223">
    <property type="entry name" value="Aminoacid dehydrogenase-like, N-terminal domain"/>
    <property type="match status" value="1"/>
</dbReference>
<keyword evidence="16" id="KW-1185">Reference proteome</keyword>
<accession>A0A0P7I552</accession>
<dbReference type="GO" id="GO:0005829">
    <property type="term" value="C:cytosol"/>
    <property type="evidence" value="ECO:0007669"/>
    <property type="project" value="TreeGrafter"/>
</dbReference>
<feature type="domain" description="Tetrahydrofolate dehydrogenase/cyclohydrolase NAD(P)-binding" evidence="14">
    <location>
        <begin position="148"/>
        <end position="297"/>
    </location>
</feature>
<dbReference type="OrthoDB" id="9455at2157"/>
<evidence type="ECO:0000256" key="9">
    <source>
        <dbReference type="ARBA" id="ARBA00023102"/>
    </source>
</evidence>
<name>A0A0P7I552_9EURY</name>
<dbReference type="PATRIC" id="fig|699431.3.peg.2937"/>
<feature type="domain" description="Tetrahydrofolate dehydrogenase/cyclohydrolase catalytic" evidence="13">
    <location>
        <begin position="15"/>
        <end position="129"/>
    </location>
</feature>
<keyword evidence="3 12" id="KW-0554">One-carbon metabolism</keyword>
<proteinExistence type="inferred from homology"/>
<dbReference type="STRING" id="699431.SY89_02878"/>
<comment type="subunit">
    <text evidence="2 12">Homodimer.</text>
</comment>
<dbReference type="InterPro" id="IPR020631">
    <property type="entry name" value="THF_DH/CycHdrlase_NAD-bd_dom"/>
</dbReference>
<dbReference type="AlphaFoldDB" id="A0A0P7I552"/>
<comment type="catalytic activity">
    <reaction evidence="12">
        <text>(6R)-5,10-methylene-5,6,7,8-tetrahydrofolate + NADP(+) = (6R)-5,10-methenyltetrahydrofolate + NADPH</text>
        <dbReference type="Rhea" id="RHEA:22812"/>
        <dbReference type="ChEBI" id="CHEBI:15636"/>
        <dbReference type="ChEBI" id="CHEBI:57455"/>
        <dbReference type="ChEBI" id="CHEBI:57783"/>
        <dbReference type="ChEBI" id="CHEBI:58349"/>
        <dbReference type="EC" id="1.5.1.5"/>
    </reaction>
</comment>
<comment type="function">
    <text evidence="12">Catalyzes the oxidation of 5,10-methylenetetrahydrofolate to 5,10-methenyltetrahydrofolate and then the hydrolysis of 5,10-methenyltetrahydrofolate to 10-formyltetrahydrofolate.</text>
</comment>
<evidence type="ECO:0000256" key="11">
    <source>
        <dbReference type="ARBA" id="ARBA00023268"/>
    </source>
</evidence>
<evidence type="ECO:0000256" key="1">
    <source>
        <dbReference type="ARBA" id="ARBA00004777"/>
    </source>
</evidence>
<organism evidence="15 16">
    <name type="scientific">Halolamina pelagica</name>
    <dbReference type="NCBI Taxonomy" id="699431"/>
    <lineage>
        <taxon>Archaea</taxon>
        <taxon>Methanobacteriati</taxon>
        <taxon>Methanobacteriota</taxon>
        <taxon>Stenosarchaea group</taxon>
        <taxon>Halobacteria</taxon>
        <taxon>Halobacteriales</taxon>
        <taxon>Haloferacaceae</taxon>
    </lineage>
</organism>
<evidence type="ECO:0000256" key="6">
    <source>
        <dbReference type="ARBA" id="ARBA00022801"/>
    </source>
</evidence>
<reference evidence="16" key="1">
    <citation type="submission" date="2013-11" db="EMBL/GenBank/DDBJ databases">
        <authorList>
            <person name="Hoang H.T."/>
            <person name="Killian M.L."/>
            <person name="Madson D.M."/>
            <person name="Arruda P.H.E."/>
            <person name="Sun D."/>
            <person name="Schwartz K.J."/>
            <person name="Yoon K."/>
        </authorList>
    </citation>
    <scope>NUCLEOTIDE SEQUENCE [LARGE SCALE GENOMIC DNA]</scope>
    <source>
        <strain evidence="16">CDK2</strain>
    </source>
</reference>
<dbReference type="SUPFAM" id="SSF51735">
    <property type="entry name" value="NAD(P)-binding Rossmann-fold domains"/>
    <property type="match status" value="1"/>
</dbReference>
<keyword evidence="6 12" id="KW-0378">Hydrolase</keyword>
<dbReference type="Pfam" id="PF00763">
    <property type="entry name" value="THF_DHG_CYH"/>
    <property type="match status" value="1"/>
</dbReference>
<evidence type="ECO:0000256" key="4">
    <source>
        <dbReference type="ARBA" id="ARBA00022605"/>
    </source>
</evidence>
<evidence type="ECO:0000313" key="16">
    <source>
        <dbReference type="Proteomes" id="UP000050535"/>
    </source>
</evidence>
<evidence type="ECO:0000256" key="2">
    <source>
        <dbReference type="ARBA" id="ARBA00011738"/>
    </source>
</evidence>
<dbReference type="EMBL" id="LGUC01000001">
    <property type="protein sequence ID" value="KPN32118.1"/>
    <property type="molecule type" value="Genomic_DNA"/>
</dbReference>
<evidence type="ECO:0000256" key="10">
    <source>
        <dbReference type="ARBA" id="ARBA00023167"/>
    </source>
</evidence>
<dbReference type="PANTHER" id="PTHR48099">
    <property type="entry name" value="C-1-TETRAHYDROFOLATE SYNTHASE, CYTOPLASMIC-RELATED"/>
    <property type="match status" value="1"/>
</dbReference>
<dbReference type="RefSeq" id="WP_080506701.1">
    <property type="nucleotide sequence ID" value="NZ_LGUC01000001.1"/>
</dbReference>
<dbReference type="Pfam" id="PF02882">
    <property type="entry name" value="THF_DHG_CYH_C"/>
    <property type="match status" value="1"/>
</dbReference>
<evidence type="ECO:0000256" key="8">
    <source>
        <dbReference type="ARBA" id="ARBA00023002"/>
    </source>
</evidence>
<dbReference type="EC" id="3.5.4.9" evidence="12"/>
<evidence type="ECO:0000313" key="15">
    <source>
        <dbReference type="EMBL" id="KPN32118.1"/>
    </source>
</evidence>
<dbReference type="UniPathway" id="UPA00193"/>
<evidence type="ECO:0000256" key="12">
    <source>
        <dbReference type="HAMAP-Rule" id="MF_01576"/>
    </source>
</evidence>
<evidence type="ECO:0000256" key="3">
    <source>
        <dbReference type="ARBA" id="ARBA00022563"/>
    </source>
</evidence>
<dbReference type="PANTHER" id="PTHR48099:SF5">
    <property type="entry name" value="C-1-TETRAHYDROFOLATE SYNTHASE, CYTOPLASMIC"/>
    <property type="match status" value="1"/>
</dbReference>
<comment type="caution">
    <text evidence="12">Lacks conserved residue(s) required for the propagation of feature annotation.</text>
</comment>
<gene>
    <name evidence="12 15" type="primary">folD</name>
    <name evidence="15" type="ORF">SY89_02878</name>
</gene>
<evidence type="ECO:0000259" key="13">
    <source>
        <dbReference type="Pfam" id="PF00763"/>
    </source>
</evidence>
<dbReference type="GO" id="GO:0000105">
    <property type="term" value="P:L-histidine biosynthetic process"/>
    <property type="evidence" value="ECO:0007669"/>
    <property type="project" value="UniProtKB-KW"/>
</dbReference>
<dbReference type="InterPro" id="IPR036291">
    <property type="entry name" value="NAD(P)-bd_dom_sf"/>
</dbReference>
<dbReference type="HAMAP" id="MF_01576">
    <property type="entry name" value="THF_DHG_CYH"/>
    <property type="match status" value="1"/>
</dbReference>
<keyword evidence="11 12" id="KW-0511">Multifunctional enzyme</keyword>
<dbReference type="GO" id="GO:0035999">
    <property type="term" value="P:tetrahydrofolate interconversion"/>
    <property type="evidence" value="ECO:0007669"/>
    <property type="project" value="UniProtKB-UniRule"/>
</dbReference>
<dbReference type="GO" id="GO:0004477">
    <property type="term" value="F:methenyltetrahydrofolate cyclohydrolase activity"/>
    <property type="evidence" value="ECO:0007669"/>
    <property type="project" value="UniProtKB-UniRule"/>
</dbReference>
<evidence type="ECO:0000256" key="7">
    <source>
        <dbReference type="ARBA" id="ARBA00022857"/>
    </source>
</evidence>
<comment type="catalytic activity">
    <reaction evidence="12">
        <text>(6R)-5,10-methenyltetrahydrofolate + H2O = (6R)-10-formyltetrahydrofolate + H(+)</text>
        <dbReference type="Rhea" id="RHEA:23700"/>
        <dbReference type="ChEBI" id="CHEBI:15377"/>
        <dbReference type="ChEBI" id="CHEBI:15378"/>
        <dbReference type="ChEBI" id="CHEBI:57455"/>
        <dbReference type="ChEBI" id="CHEBI:195366"/>
        <dbReference type="EC" id="3.5.4.9"/>
    </reaction>
</comment>
<dbReference type="FunFam" id="3.40.50.720:FF:000094">
    <property type="entry name" value="Bifunctional protein FolD"/>
    <property type="match status" value="1"/>
</dbReference>
<comment type="pathway">
    <text evidence="1 12">One-carbon metabolism; tetrahydrofolate interconversion.</text>
</comment>
<dbReference type="Gene3D" id="3.40.50.10860">
    <property type="entry name" value="Leucine Dehydrogenase, chain A, domain 1"/>
    <property type="match status" value="1"/>
</dbReference>
<dbReference type="GO" id="GO:0006164">
    <property type="term" value="P:purine nucleotide biosynthetic process"/>
    <property type="evidence" value="ECO:0007669"/>
    <property type="project" value="UniProtKB-KW"/>
</dbReference>
<dbReference type="Proteomes" id="UP000050535">
    <property type="component" value="Unassembled WGS sequence"/>
</dbReference>
<dbReference type="PRINTS" id="PR00085">
    <property type="entry name" value="THFDHDRGNASE"/>
</dbReference>
<dbReference type="GO" id="GO:0009086">
    <property type="term" value="P:methionine biosynthetic process"/>
    <property type="evidence" value="ECO:0007669"/>
    <property type="project" value="UniProtKB-KW"/>
</dbReference>
<keyword evidence="5 12" id="KW-0658">Purine biosynthesis</keyword>